<name>A0AA43GTX5_9CYAN</name>
<feature type="active site" description="Proton donor; for dehydratase activity" evidence="1">
    <location>
        <position position="733"/>
    </location>
</feature>
<dbReference type="CDD" id="cd08953">
    <property type="entry name" value="KR_2_SDR_x"/>
    <property type="match status" value="1"/>
</dbReference>
<dbReference type="SMART" id="SM00822">
    <property type="entry name" value="PKS_KR"/>
    <property type="match status" value="1"/>
</dbReference>
<dbReference type="InterPro" id="IPR002123">
    <property type="entry name" value="Plipid/glycerol_acylTrfase"/>
</dbReference>
<feature type="active site" description="Proton acceptor; for dehydratase activity" evidence="1">
    <location>
        <position position="561"/>
    </location>
</feature>
<gene>
    <name evidence="3" type="ORF">NWP17_14335</name>
</gene>
<evidence type="ECO:0000313" key="3">
    <source>
        <dbReference type="EMBL" id="MDH6061598.1"/>
    </source>
</evidence>
<dbReference type="InterPro" id="IPR013968">
    <property type="entry name" value="PKS_KR"/>
</dbReference>
<dbReference type="InterPro" id="IPR057326">
    <property type="entry name" value="KR_dom"/>
</dbReference>
<feature type="region of interest" description="N-terminal hotdog fold" evidence="1">
    <location>
        <begin position="523"/>
        <end position="650"/>
    </location>
</feature>
<evidence type="ECO:0000259" key="2">
    <source>
        <dbReference type="PROSITE" id="PS52019"/>
    </source>
</evidence>
<protein>
    <submittedName>
        <fullName evidence="3">SDR family NAD(P)-dependent oxidoreductase</fullName>
    </submittedName>
</protein>
<dbReference type="InterPro" id="IPR049552">
    <property type="entry name" value="PKS_DH_N"/>
</dbReference>
<dbReference type="SMART" id="SM00563">
    <property type="entry name" value="PlsC"/>
    <property type="match status" value="1"/>
</dbReference>
<proteinExistence type="predicted"/>
<dbReference type="Gene3D" id="3.40.50.720">
    <property type="entry name" value="NAD(P)-binding Rossmann-like Domain"/>
    <property type="match status" value="1"/>
</dbReference>
<dbReference type="Pfam" id="PF21089">
    <property type="entry name" value="PKS_DH_N"/>
    <property type="match status" value="1"/>
</dbReference>
<sequence>MTEFPLNHSIRRGWAKLQYLPTPDQLDFTVSNHHVCLITADGSPLTTHLAQSLTARGWTVVVLSFPESVISHGLSLPTGINHVMLSDMSEAHLQQQLKAMAENYGPVGAFIHLSPLETTATTAKAIVKQVFLLAKHLKKPLTEVTQPGRSSFITVSRLDGNLGMTGHPDVNPIDGGLLGLTKTLNLEWEKVFCRGLDISPHVSGERAAQSIMAELYDPNQLIVEVGYSAQGRTTLINEEYAINRTSINQPNHLHEDAVFLVSGGGRGITSQCVIKLARVFKCKFILLGRSAMDGEPDYAGGCSDENELKKRIIEHISAQGEKPTPVKVNKMLKSILHSREIQATISQIEQVGGRAEYISADITAGTVVQEKVAAVAAKFGKITGIIHGAGNLADKLIQHKTPDDFEAVYVPKIMGLQTLLGCVEPSQLHHLVLFSSAAGFYGNIGQSDYAIANEILNKFAHQLKHQHPQCHIVSFNWGAWDGGMVTPEVKEVLAQRNIDIIPLEVGTQMFVEELAFAGGEQVQVLVGGSLATRSGSLEPELRTHRIRRKLTLEDNPFLQDHMIGDHAVLPATCSAAWMANTCEQLYPAYKFFTSSNFKVLKGIVFDQTLADEYIVDVQEVSKSAENEVKLNVTVWSHNSKGKPQYHYSSQIQLLRQIPPSPTYPEFDATTDEYCLTLSPYQDGALFHGPTFQGVKRVLNMSPKKLTLECQMPAPRVQKYGLFPVQTFDPYTADTAYQAMLIWIRHFHQAPGLPLKCEKYEYFQQLPSGTMYYVSMEVVSISNTHLKANAILHDIHGQVYLQLLGAEGTLSKQLNPLFIPAQEREKNKLSSFWRKLLGYEHPVLYALFTALYQRFVGAVVLEDSQDFDEIKATPKLYLANHQVGIESLLFMFGVAALTDNPIHAVAKAEHRYSWISQMRHQLYSYPNSQDPELGLYFDRENPSSMMTVLAAIKKLITEQGRSVLVHVQGTCSLSCRQPVTSLSAVFIDLALELNLPIVPVKFVGGLPIEPLETRLEFPVGYTHQDYYLGKAIYPETLKSLDNAKRKALILELLNQVGGALETSFPHTPDLDFAHKVETWMQQAGVSEAVAVLYKVLEEISNPTDEIRTLLTGIREGNFQAATSPEQLWLKEFANWLTSN</sequence>
<feature type="domain" description="PKS/mFAS DH" evidence="2">
    <location>
        <begin position="523"/>
        <end position="816"/>
    </location>
</feature>
<dbReference type="InterPro" id="IPR049551">
    <property type="entry name" value="PKS_DH_C"/>
</dbReference>
<dbReference type="Gene3D" id="3.10.129.110">
    <property type="entry name" value="Polyketide synthase dehydratase"/>
    <property type="match status" value="1"/>
</dbReference>
<dbReference type="RefSeq" id="WP_280655568.1">
    <property type="nucleotide sequence ID" value="NZ_JANQDH010000094.1"/>
</dbReference>
<evidence type="ECO:0000256" key="1">
    <source>
        <dbReference type="PROSITE-ProRule" id="PRU01363"/>
    </source>
</evidence>
<dbReference type="InterPro" id="IPR036291">
    <property type="entry name" value="NAD(P)-bd_dom_sf"/>
</dbReference>
<feature type="region of interest" description="C-terminal hotdog fold" evidence="1">
    <location>
        <begin position="668"/>
        <end position="816"/>
    </location>
</feature>
<dbReference type="Pfam" id="PF01553">
    <property type="entry name" value="Acyltransferase"/>
    <property type="match status" value="1"/>
</dbReference>
<dbReference type="PROSITE" id="PS52019">
    <property type="entry name" value="PKS_MFAS_DH"/>
    <property type="match status" value="1"/>
</dbReference>
<dbReference type="GO" id="GO:0016746">
    <property type="term" value="F:acyltransferase activity"/>
    <property type="evidence" value="ECO:0007669"/>
    <property type="project" value="InterPro"/>
</dbReference>
<dbReference type="PANTHER" id="PTHR43074:SF1">
    <property type="entry name" value="BETA-KETOACYL SYNTHASE FAMILY PROTEIN-RELATED"/>
    <property type="match status" value="1"/>
</dbReference>
<keyword evidence="4" id="KW-1185">Reference proteome</keyword>
<dbReference type="InterPro" id="IPR042104">
    <property type="entry name" value="PKS_dehydratase_sf"/>
</dbReference>
<dbReference type="Pfam" id="PF08659">
    <property type="entry name" value="KR"/>
    <property type="match status" value="1"/>
</dbReference>
<comment type="caution">
    <text evidence="3">The sequence shown here is derived from an EMBL/GenBank/DDBJ whole genome shotgun (WGS) entry which is preliminary data.</text>
</comment>
<accession>A0AA43GTX5</accession>
<organism evidence="3 4">
    <name type="scientific">Chrysosporum bergii ANA360D</name>
    <dbReference type="NCBI Taxonomy" id="617107"/>
    <lineage>
        <taxon>Bacteria</taxon>
        <taxon>Bacillati</taxon>
        <taxon>Cyanobacteriota</taxon>
        <taxon>Cyanophyceae</taxon>
        <taxon>Nostocales</taxon>
        <taxon>Nodulariaceae</taxon>
        <taxon>Chrysosporum</taxon>
    </lineage>
</organism>
<dbReference type="AlphaFoldDB" id="A0AA43GTX5"/>
<dbReference type="Proteomes" id="UP001159387">
    <property type="component" value="Unassembled WGS sequence"/>
</dbReference>
<dbReference type="Pfam" id="PF14765">
    <property type="entry name" value="PS-DH"/>
    <property type="match status" value="1"/>
</dbReference>
<dbReference type="SUPFAM" id="SSF51735">
    <property type="entry name" value="NAD(P)-binding Rossmann-fold domains"/>
    <property type="match status" value="2"/>
</dbReference>
<dbReference type="InterPro" id="IPR052568">
    <property type="entry name" value="PKS-FAS_Synthase"/>
</dbReference>
<dbReference type="InterPro" id="IPR049900">
    <property type="entry name" value="PKS_mFAS_DH"/>
</dbReference>
<reference evidence="3 4" key="1">
    <citation type="journal article" date="2023" name="J. Phycol.">
        <title>Chrysosporum ovalisporum is synonymous with the true-branching cyanobacterium Umezakia natans (Nostocales/Aphanizomenonaceae).</title>
        <authorList>
            <person name="McGregor G.B."/>
            <person name="Sendall B.C."/>
            <person name="Niiyama Y."/>
            <person name="Tuji A."/>
            <person name="Willis A."/>
        </authorList>
    </citation>
    <scope>NUCLEOTIDE SEQUENCE [LARGE SCALE GENOMIC DNA]</scope>
    <source>
        <strain evidence="3 4">ANA360D</strain>
    </source>
</reference>
<dbReference type="PANTHER" id="PTHR43074">
    <property type="entry name" value="OMEGA-3 POLYUNSATURATED FATTY ACID SYNTHASE PFAB-RELATED"/>
    <property type="match status" value="1"/>
</dbReference>
<dbReference type="EMBL" id="JANQDH010000094">
    <property type="protein sequence ID" value="MDH6061598.1"/>
    <property type="molecule type" value="Genomic_DNA"/>
</dbReference>
<evidence type="ECO:0000313" key="4">
    <source>
        <dbReference type="Proteomes" id="UP001159387"/>
    </source>
</evidence>